<feature type="binding site" description="axial binding residue" evidence="5">
    <location>
        <position position="477"/>
    </location>
    <ligand>
        <name>heme</name>
        <dbReference type="ChEBI" id="CHEBI:30413"/>
    </ligand>
    <ligandPart>
        <name>Fe</name>
        <dbReference type="ChEBI" id="CHEBI:18248"/>
    </ligandPart>
</feature>
<dbReference type="InterPro" id="IPR002403">
    <property type="entry name" value="Cyt_P450_E_grp-IV"/>
</dbReference>
<feature type="transmembrane region" description="Helical" evidence="7">
    <location>
        <begin position="223"/>
        <end position="247"/>
    </location>
</feature>
<keyword evidence="6" id="KW-0503">Monooxygenase</keyword>
<evidence type="ECO:0000256" key="4">
    <source>
        <dbReference type="ARBA" id="ARBA00023004"/>
    </source>
</evidence>
<keyword evidence="7" id="KW-0472">Membrane</keyword>
<evidence type="ECO:0000256" key="5">
    <source>
        <dbReference type="PIRSR" id="PIRSR602403-1"/>
    </source>
</evidence>
<dbReference type="OrthoDB" id="3934656at2759"/>
<protein>
    <submittedName>
        <fullName evidence="8">Cytochrome P450</fullName>
    </submittedName>
</protein>
<keyword evidence="7" id="KW-0812">Transmembrane</keyword>
<dbReference type="EMBL" id="KZ613948">
    <property type="protein sequence ID" value="PMD38159.1"/>
    <property type="molecule type" value="Genomic_DNA"/>
</dbReference>
<dbReference type="InterPro" id="IPR017972">
    <property type="entry name" value="Cyt_P450_CS"/>
</dbReference>
<evidence type="ECO:0000256" key="6">
    <source>
        <dbReference type="RuleBase" id="RU000461"/>
    </source>
</evidence>
<dbReference type="Pfam" id="PF00067">
    <property type="entry name" value="p450"/>
    <property type="match status" value="1"/>
</dbReference>
<name>A0A2J6RI20_HYAVF</name>
<proteinExistence type="inferred from homology"/>
<keyword evidence="3 5" id="KW-0479">Metal-binding</keyword>
<dbReference type="PRINTS" id="PR00385">
    <property type="entry name" value="P450"/>
</dbReference>
<dbReference type="InterPro" id="IPR050121">
    <property type="entry name" value="Cytochrome_P450_monoxygenase"/>
</dbReference>
<keyword evidence="5 6" id="KW-0349">Heme</keyword>
<dbReference type="InterPro" id="IPR001128">
    <property type="entry name" value="Cyt_P450"/>
</dbReference>
<sequence length="530" mass="60373">MIHSQRLYVQNVAQISLASGATKSILVAVLALLYVLYTRYATPLCKIPGPFLASITKLWVVQQTRSFNRHNVDIELHKKYGTMVRVAPNEVMVSDLDAMRTIYGAAKSYHKGDWYKGSSRTAGVAPDELNFFSDNDLEKIRVQRRAVGPAYTAEAMKDHEHTMNFVMGKHVKLMRERSGEAVDIDIFCNMFILDCVAMITYSKEKRLVEAGQDDGVIRAIHDMWFYIIMAGYFPLLHLVIVRVSQWLKLEWQMMFRKAVARFDRTAKVKPKQPFAFAQEAIQERFARRNDPSSAHSKIHETDIMARLLLLQSEKGVLTDKWIASMTLTNFGAGVETTAGTVSVLINNIVRRGLLERVHQEIDAARREGNLSNPPRPGEMKQHLPFLSACLKESMRLFPLVGMPLVRTVSKAGLELEGYYLPPGTQVGMNPWVINRDVSLYGEDADEWRPERWLECTPEQLRRLESLNLNFGGGLRSCPGKNLAEAIYSKMIPILLGDFDWSLARPEKEPFMRGTFTVRLVEEMMVYKHRG</sequence>
<evidence type="ECO:0000313" key="9">
    <source>
        <dbReference type="Proteomes" id="UP000235786"/>
    </source>
</evidence>
<dbReference type="GO" id="GO:0004497">
    <property type="term" value="F:monooxygenase activity"/>
    <property type="evidence" value="ECO:0007669"/>
    <property type="project" value="UniProtKB-KW"/>
</dbReference>
<evidence type="ECO:0000256" key="7">
    <source>
        <dbReference type="SAM" id="Phobius"/>
    </source>
</evidence>
<dbReference type="SUPFAM" id="SSF48264">
    <property type="entry name" value="Cytochrome P450"/>
    <property type="match status" value="1"/>
</dbReference>
<dbReference type="PANTHER" id="PTHR24305">
    <property type="entry name" value="CYTOCHROME P450"/>
    <property type="match status" value="1"/>
</dbReference>
<comment type="similarity">
    <text evidence="2 6">Belongs to the cytochrome P450 family.</text>
</comment>
<dbReference type="Proteomes" id="UP000235786">
    <property type="component" value="Unassembled WGS sequence"/>
</dbReference>
<dbReference type="InterPro" id="IPR036396">
    <property type="entry name" value="Cyt_P450_sf"/>
</dbReference>
<evidence type="ECO:0000256" key="1">
    <source>
        <dbReference type="ARBA" id="ARBA00001971"/>
    </source>
</evidence>
<keyword evidence="4 5" id="KW-0408">Iron</keyword>
<dbReference type="PROSITE" id="PS00086">
    <property type="entry name" value="CYTOCHROME_P450"/>
    <property type="match status" value="1"/>
</dbReference>
<dbReference type="GO" id="GO:0005506">
    <property type="term" value="F:iron ion binding"/>
    <property type="evidence" value="ECO:0007669"/>
    <property type="project" value="InterPro"/>
</dbReference>
<evidence type="ECO:0000256" key="2">
    <source>
        <dbReference type="ARBA" id="ARBA00010617"/>
    </source>
</evidence>
<dbReference type="PANTHER" id="PTHR24305:SF232">
    <property type="entry name" value="P450, PUTATIVE (EUROFUNG)-RELATED"/>
    <property type="match status" value="1"/>
</dbReference>
<keyword evidence="9" id="KW-1185">Reference proteome</keyword>
<comment type="cofactor">
    <cofactor evidence="1 5">
        <name>heme</name>
        <dbReference type="ChEBI" id="CHEBI:30413"/>
    </cofactor>
</comment>
<evidence type="ECO:0000256" key="3">
    <source>
        <dbReference type="ARBA" id="ARBA00022723"/>
    </source>
</evidence>
<reference evidence="8 9" key="1">
    <citation type="submission" date="2016-04" db="EMBL/GenBank/DDBJ databases">
        <title>A degradative enzymes factory behind the ericoid mycorrhizal symbiosis.</title>
        <authorList>
            <consortium name="DOE Joint Genome Institute"/>
            <person name="Martino E."/>
            <person name="Morin E."/>
            <person name="Grelet G."/>
            <person name="Kuo A."/>
            <person name="Kohler A."/>
            <person name="Daghino S."/>
            <person name="Barry K."/>
            <person name="Choi C."/>
            <person name="Cichocki N."/>
            <person name="Clum A."/>
            <person name="Copeland A."/>
            <person name="Hainaut M."/>
            <person name="Haridas S."/>
            <person name="Labutti K."/>
            <person name="Lindquist E."/>
            <person name="Lipzen A."/>
            <person name="Khouja H.-R."/>
            <person name="Murat C."/>
            <person name="Ohm R."/>
            <person name="Olson A."/>
            <person name="Spatafora J."/>
            <person name="Veneault-Fourrey C."/>
            <person name="Henrissat B."/>
            <person name="Grigoriev I."/>
            <person name="Martin F."/>
            <person name="Perotto S."/>
        </authorList>
    </citation>
    <scope>NUCLEOTIDE SEQUENCE [LARGE SCALE GENOMIC DNA]</scope>
    <source>
        <strain evidence="8 9">F</strain>
    </source>
</reference>
<dbReference type="GO" id="GO:0016705">
    <property type="term" value="F:oxidoreductase activity, acting on paired donors, with incorporation or reduction of molecular oxygen"/>
    <property type="evidence" value="ECO:0007669"/>
    <property type="project" value="InterPro"/>
</dbReference>
<dbReference type="GO" id="GO:0020037">
    <property type="term" value="F:heme binding"/>
    <property type="evidence" value="ECO:0007669"/>
    <property type="project" value="InterPro"/>
</dbReference>
<accession>A0A2J6RI20</accession>
<dbReference type="Gene3D" id="1.10.630.10">
    <property type="entry name" value="Cytochrome P450"/>
    <property type="match status" value="1"/>
</dbReference>
<keyword evidence="7" id="KW-1133">Transmembrane helix</keyword>
<dbReference type="AlphaFoldDB" id="A0A2J6RI20"/>
<feature type="transmembrane region" description="Helical" evidence="7">
    <location>
        <begin position="12"/>
        <end position="37"/>
    </location>
</feature>
<dbReference type="STRING" id="1149755.A0A2J6RI20"/>
<keyword evidence="6" id="KW-0560">Oxidoreductase</keyword>
<evidence type="ECO:0000313" key="8">
    <source>
        <dbReference type="EMBL" id="PMD38159.1"/>
    </source>
</evidence>
<dbReference type="PRINTS" id="PR00465">
    <property type="entry name" value="EP450IV"/>
</dbReference>
<gene>
    <name evidence="8" type="ORF">L207DRAFT_462708</name>
</gene>
<organism evidence="8 9">
    <name type="scientific">Hyaloscypha variabilis (strain UAMH 11265 / GT02V1 / F)</name>
    <name type="common">Meliniomyces variabilis</name>
    <dbReference type="NCBI Taxonomy" id="1149755"/>
    <lineage>
        <taxon>Eukaryota</taxon>
        <taxon>Fungi</taxon>
        <taxon>Dikarya</taxon>
        <taxon>Ascomycota</taxon>
        <taxon>Pezizomycotina</taxon>
        <taxon>Leotiomycetes</taxon>
        <taxon>Helotiales</taxon>
        <taxon>Hyaloscyphaceae</taxon>
        <taxon>Hyaloscypha</taxon>
        <taxon>Hyaloscypha variabilis</taxon>
    </lineage>
</organism>